<evidence type="ECO:0000313" key="2">
    <source>
        <dbReference type="EMBL" id="MFI0791443.1"/>
    </source>
</evidence>
<dbReference type="Proteomes" id="UP001611075">
    <property type="component" value="Unassembled WGS sequence"/>
</dbReference>
<accession>A0ABW7SCN5</accession>
<dbReference type="RefSeq" id="WP_396676077.1">
    <property type="nucleotide sequence ID" value="NZ_JBIRPU010000001.1"/>
</dbReference>
<dbReference type="SUPFAM" id="SSF46458">
    <property type="entry name" value="Globin-like"/>
    <property type="match status" value="1"/>
</dbReference>
<evidence type="ECO:0000256" key="1">
    <source>
        <dbReference type="SAM" id="MobiDB-lite"/>
    </source>
</evidence>
<dbReference type="InterPro" id="IPR012292">
    <property type="entry name" value="Globin/Proto"/>
</dbReference>
<protein>
    <submittedName>
        <fullName evidence="2">Globin</fullName>
    </submittedName>
</protein>
<comment type="caution">
    <text evidence="2">The sequence shown here is derived from an EMBL/GenBank/DDBJ whole genome shotgun (WGS) entry which is preliminary data.</text>
</comment>
<feature type="region of interest" description="Disordered" evidence="1">
    <location>
        <begin position="98"/>
        <end position="134"/>
    </location>
</feature>
<dbReference type="EMBL" id="JBIRPU010000001">
    <property type="protein sequence ID" value="MFI0791443.1"/>
    <property type="molecule type" value="Genomic_DNA"/>
</dbReference>
<gene>
    <name evidence="2" type="ORF">ACH4OY_01880</name>
</gene>
<reference evidence="2 3" key="1">
    <citation type="submission" date="2024-10" db="EMBL/GenBank/DDBJ databases">
        <title>The Natural Products Discovery Center: Release of the First 8490 Sequenced Strains for Exploring Actinobacteria Biosynthetic Diversity.</title>
        <authorList>
            <person name="Kalkreuter E."/>
            <person name="Kautsar S.A."/>
            <person name="Yang D."/>
            <person name="Bader C.D."/>
            <person name="Teijaro C.N."/>
            <person name="Fluegel L."/>
            <person name="Davis C.M."/>
            <person name="Simpson J.R."/>
            <person name="Lauterbach L."/>
            <person name="Steele A.D."/>
            <person name="Gui C."/>
            <person name="Meng S."/>
            <person name="Li G."/>
            <person name="Viehrig K."/>
            <person name="Ye F."/>
            <person name="Su P."/>
            <person name="Kiefer A.F."/>
            <person name="Nichols A."/>
            <person name="Cepeda A.J."/>
            <person name="Yan W."/>
            <person name="Fan B."/>
            <person name="Jiang Y."/>
            <person name="Adhikari A."/>
            <person name="Zheng C.-J."/>
            <person name="Schuster L."/>
            <person name="Cowan T.M."/>
            <person name="Smanski M.J."/>
            <person name="Chevrette M.G."/>
            <person name="De Carvalho L.P.S."/>
            <person name="Shen B."/>
        </authorList>
    </citation>
    <scope>NUCLEOTIDE SEQUENCE [LARGE SCALE GENOMIC DNA]</scope>
    <source>
        <strain evidence="2 3">NPDC021253</strain>
    </source>
</reference>
<dbReference type="Gene3D" id="1.10.490.10">
    <property type="entry name" value="Globins"/>
    <property type="match status" value="1"/>
</dbReference>
<evidence type="ECO:0000313" key="3">
    <source>
        <dbReference type="Proteomes" id="UP001611075"/>
    </source>
</evidence>
<organism evidence="2 3">
    <name type="scientific">Micromonospora rubida</name>
    <dbReference type="NCBI Taxonomy" id="2697657"/>
    <lineage>
        <taxon>Bacteria</taxon>
        <taxon>Bacillati</taxon>
        <taxon>Actinomycetota</taxon>
        <taxon>Actinomycetes</taxon>
        <taxon>Micromonosporales</taxon>
        <taxon>Micromonosporaceae</taxon>
        <taxon>Micromonospora</taxon>
    </lineage>
</organism>
<keyword evidence="3" id="KW-1185">Reference proteome</keyword>
<proteinExistence type="predicted"/>
<name>A0ABW7SCN5_9ACTN</name>
<sequence>MAYSDEVVREAVWQWLRLVAADAELEPYLVGVDLGRLADHLAATLGAALDGRAAADAWPGLGLGEEQHRRLVDYLAGVLWALDVPQAAIAAARAAFAGEARPTGTAGEARPTGTAGEARPAGAVGEAHPTGAGR</sequence>
<dbReference type="InterPro" id="IPR009050">
    <property type="entry name" value="Globin-like_sf"/>
</dbReference>